<keyword evidence="1" id="KW-1133">Transmembrane helix</keyword>
<evidence type="ECO:0000256" key="1">
    <source>
        <dbReference type="SAM" id="Phobius"/>
    </source>
</evidence>
<dbReference type="GO" id="GO:0016020">
    <property type="term" value="C:membrane"/>
    <property type="evidence" value="ECO:0007669"/>
    <property type="project" value="TreeGrafter"/>
</dbReference>
<feature type="transmembrane region" description="Helical" evidence="1">
    <location>
        <begin position="334"/>
        <end position="354"/>
    </location>
</feature>
<dbReference type="InterPro" id="IPR002656">
    <property type="entry name" value="Acyl_transf_3_dom"/>
</dbReference>
<reference evidence="4" key="3">
    <citation type="submission" date="2021-06" db="EMBL/GenBank/DDBJ databases">
        <title>Updating the genus Pseudomonas: Description of 43 new species and partition of the Pseudomonas putida group.</title>
        <authorList>
            <person name="Girard L."/>
            <person name="Lood C."/>
            <person name="Vandamme P."/>
            <person name="Rokni-Zadeh H."/>
            <person name="Van Noort V."/>
            <person name="Hofte M."/>
            <person name="Lavigne R."/>
            <person name="De Mot R."/>
        </authorList>
    </citation>
    <scope>NUCLEOTIDE SEQUENCE</scope>
    <source>
        <strain evidence="4">SWRI102</strain>
    </source>
</reference>
<dbReference type="EMBL" id="JABWQX010000012">
    <property type="protein sequence ID" value="MBC3397963.1"/>
    <property type="molecule type" value="Genomic_DNA"/>
</dbReference>
<feature type="transmembrane region" description="Helical" evidence="1">
    <location>
        <begin position="286"/>
        <end position="306"/>
    </location>
</feature>
<dbReference type="Pfam" id="PF01757">
    <property type="entry name" value="Acyl_transf_3"/>
    <property type="match status" value="1"/>
</dbReference>
<feature type="transmembrane region" description="Helical" evidence="1">
    <location>
        <begin position="223"/>
        <end position="241"/>
    </location>
</feature>
<dbReference type="GO" id="GO:0000271">
    <property type="term" value="P:polysaccharide biosynthetic process"/>
    <property type="evidence" value="ECO:0007669"/>
    <property type="project" value="TreeGrafter"/>
</dbReference>
<dbReference type="PANTHER" id="PTHR23028:SF131">
    <property type="entry name" value="BLR2367 PROTEIN"/>
    <property type="match status" value="1"/>
</dbReference>
<keyword evidence="3" id="KW-0012">Acyltransferase</keyword>
<dbReference type="AlphaFoldDB" id="A0A923FT75"/>
<dbReference type="PANTHER" id="PTHR23028">
    <property type="entry name" value="ACETYLTRANSFERASE"/>
    <property type="match status" value="1"/>
</dbReference>
<feature type="transmembrane region" description="Helical" evidence="1">
    <location>
        <begin position="253"/>
        <end position="274"/>
    </location>
</feature>
<feature type="transmembrane region" description="Helical" evidence="1">
    <location>
        <begin position="152"/>
        <end position="182"/>
    </location>
</feature>
<evidence type="ECO:0000313" key="3">
    <source>
        <dbReference type="EMBL" id="MBC3397963.1"/>
    </source>
</evidence>
<protein>
    <submittedName>
        <fullName evidence="3">Acyltransferase</fullName>
    </submittedName>
</protein>
<feature type="domain" description="Acyltransferase 3" evidence="2">
    <location>
        <begin position="8"/>
        <end position="351"/>
    </location>
</feature>
<dbReference type="InterPro" id="IPR050879">
    <property type="entry name" value="Acyltransferase_3"/>
</dbReference>
<keyword evidence="1" id="KW-0472">Membrane</keyword>
<sequence>MIAEKRFQSLDSFRGLLAISVMLYHLRISGSFTEWLLFRHAEIFVSFFFVLSGFVLTHAYGRSARFNFRKFFITRTFRLLPLHLFMLSVFIALECGRYIASEKGMNFNNVPFTEKFAPSEILPNALLLQSWTYLTNPLSFNYPSWSISIEYYTYMIFALILSIAFGARTWVWGAVVLVALAQMYMGNTFFTIESLRGLAYFFTGCLAYAVYRRIPHPSQAQTGMLTTLEVIAVAAALALVVNDFEAKQLLASLLFGVIVVIFAFDGGAVSRLLAGRGFGFLGKLSYSIYLTHAAVLFCVVSAFMVAKKVSGVDIAPVIDGTRYLDLGSVTLNNLVALLVVGSVVVVSMFTYRYVEMTGQSFGRALSNKTALSPLSSPDANLKKAP</sequence>
<reference evidence="3 5" key="1">
    <citation type="journal article" date="2020" name="Microorganisms">
        <title>Reliable Identification of Environmental Pseudomonas Isolates Using the rpoD Gene.</title>
        <authorList>
            <consortium name="The Broad Institute Genome Sequencing Platform"/>
            <person name="Girard L."/>
            <person name="Lood C."/>
            <person name="Rokni-Zadeh H."/>
            <person name="van Noort V."/>
            <person name="Lavigne R."/>
            <person name="De Mot R."/>
        </authorList>
    </citation>
    <scope>NUCLEOTIDE SEQUENCE</scope>
    <source>
        <strain evidence="3 5">SWRI102</strain>
    </source>
</reference>
<feature type="transmembrane region" description="Helical" evidence="1">
    <location>
        <begin position="82"/>
        <end position="101"/>
    </location>
</feature>
<reference evidence="3" key="2">
    <citation type="submission" date="2020-07" db="EMBL/GenBank/DDBJ databases">
        <authorList>
            <person name="Lood C."/>
            <person name="Girard L."/>
        </authorList>
    </citation>
    <scope>NUCLEOTIDE SEQUENCE</scope>
    <source>
        <strain evidence="3">SWRI102</strain>
    </source>
</reference>
<feature type="transmembrane region" description="Helical" evidence="1">
    <location>
        <begin position="12"/>
        <end position="37"/>
    </location>
</feature>
<evidence type="ECO:0000313" key="5">
    <source>
        <dbReference type="Proteomes" id="UP000659438"/>
    </source>
</evidence>
<keyword evidence="5" id="KW-1185">Reference proteome</keyword>
<proteinExistence type="predicted"/>
<evidence type="ECO:0000313" key="4">
    <source>
        <dbReference type="EMBL" id="MBV4554166.1"/>
    </source>
</evidence>
<name>A0A923FT75_9PSED</name>
<gene>
    <name evidence="4" type="ORF">HU742_023765</name>
    <name evidence="3" type="ORF">HU742_22360</name>
</gene>
<keyword evidence="3" id="KW-0808">Transferase</keyword>
<evidence type="ECO:0000259" key="2">
    <source>
        <dbReference type="Pfam" id="PF01757"/>
    </source>
</evidence>
<dbReference type="EMBL" id="JABWQX020000004">
    <property type="protein sequence ID" value="MBV4554166.1"/>
    <property type="molecule type" value="Genomic_DNA"/>
</dbReference>
<comment type="caution">
    <text evidence="3">The sequence shown here is derived from an EMBL/GenBank/DDBJ whole genome shotgun (WGS) entry which is preliminary data.</text>
</comment>
<dbReference type="Proteomes" id="UP000659438">
    <property type="component" value="Unassembled WGS sequence"/>
</dbReference>
<accession>A0A923FT75</accession>
<keyword evidence="1" id="KW-0812">Transmembrane</keyword>
<dbReference type="GO" id="GO:0016747">
    <property type="term" value="F:acyltransferase activity, transferring groups other than amino-acyl groups"/>
    <property type="evidence" value="ECO:0007669"/>
    <property type="project" value="InterPro"/>
</dbReference>
<dbReference type="RefSeq" id="WP_186644762.1">
    <property type="nucleotide sequence ID" value="NZ_JABWQX020000004.1"/>
</dbReference>
<organism evidence="3">
    <name type="scientific">Pseudomonas marvdashtae</name>
    <dbReference type="NCBI Taxonomy" id="2745500"/>
    <lineage>
        <taxon>Bacteria</taxon>
        <taxon>Pseudomonadati</taxon>
        <taxon>Pseudomonadota</taxon>
        <taxon>Gammaproteobacteria</taxon>
        <taxon>Pseudomonadales</taxon>
        <taxon>Pseudomonadaceae</taxon>
        <taxon>Pseudomonas</taxon>
    </lineage>
</organism>
<feature type="transmembrane region" description="Helical" evidence="1">
    <location>
        <begin position="43"/>
        <end position="61"/>
    </location>
</feature>